<accession>A0A8X6LD67</accession>
<organism evidence="2 3">
    <name type="scientific">Trichonephila clavata</name>
    <name type="common">Joro spider</name>
    <name type="synonym">Nephila clavata</name>
    <dbReference type="NCBI Taxonomy" id="2740835"/>
    <lineage>
        <taxon>Eukaryota</taxon>
        <taxon>Metazoa</taxon>
        <taxon>Ecdysozoa</taxon>
        <taxon>Arthropoda</taxon>
        <taxon>Chelicerata</taxon>
        <taxon>Arachnida</taxon>
        <taxon>Araneae</taxon>
        <taxon>Araneomorphae</taxon>
        <taxon>Entelegynae</taxon>
        <taxon>Araneoidea</taxon>
        <taxon>Nephilidae</taxon>
        <taxon>Trichonephila</taxon>
    </lineage>
</organism>
<evidence type="ECO:0000313" key="3">
    <source>
        <dbReference type="Proteomes" id="UP000887116"/>
    </source>
</evidence>
<comment type="caution">
    <text evidence="2">The sequence shown here is derived from an EMBL/GenBank/DDBJ whole genome shotgun (WGS) entry which is preliminary data.</text>
</comment>
<dbReference type="Proteomes" id="UP000887116">
    <property type="component" value="Unassembled WGS sequence"/>
</dbReference>
<gene>
    <name evidence="2" type="ORF">TNCT_631791</name>
</gene>
<protein>
    <submittedName>
        <fullName evidence="2">Uncharacterized protein</fullName>
    </submittedName>
</protein>
<evidence type="ECO:0000313" key="2">
    <source>
        <dbReference type="EMBL" id="GFR04182.1"/>
    </source>
</evidence>
<evidence type="ECO:0000256" key="1">
    <source>
        <dbReference type="SAM" id="MobiDB-lite"/>
    </source>
</evidence>
<name>A0A8X6LD67_TRICU</name>
<reference evidence="2" key="1">
    <citation type="submission" date="2020-07" db="EMBL/GenBank/DDBJ databases">
        <title>Multicomponent nature underlies the extraordinary mechanical properties of spider dragline silk.</title>
        <authorList>
            <person name="Kono N."/>
            <person name="Nakamura H."/>
            <person name="Mori M."/>
            <person name="Yoshida Y."/>
            <person name="Ohtoshi R."/>
            <person name="Malay A.D."/>
            <person name="Moran D.A.P."/>
            <person name="Tomita M."/>
            <person name="Numata K."/>
            <person name="Arakawa K."/>
        </authorList>
    </citation>
    <scope>NUCLEOTIDE SEQUENCE</scope>
</reference>
<dbReference type="AlphaFoldDB" id="A0A8X6LD67"/>
<feature type="compositionally biased region" description="Basic and acidic residues" evidence="1">
    <location>
        <begin position="87"/>
        <end position="100"/>
    </location>
</feature>
<sequence length="100" mass="11496">MCPAATRTYLKTLFSFLPRNKTPHLITLSQSDTLTVYLPAIWINKMKERRVATQRKRKGKFNKSSTCCGVQITSSVWGRTRGRKKGMSRDRVSEAFKGRK</sequence>
<feature type="region of interest" description="Disordered" evidence="1">
    <location>
        <begin position="79"/>
        <end position="100"/>
    </location>
</feature>
<dbReference type="EMBL" id="BMAO01035527">
    <property type="protein sequence ID" value="GFR04182.1"/>
    <property type="molecule type" value="Genomic_DNA"/>
</dbReference>
<proteinExistence type="predicted"/>
<keyword evidence="3" id="KW-1185">Reference proteome</keyword>